<organism evidence="1 2">
    <name type="scientific">Roseivirga spongicola</name>
    <dbReference type="NCBI Taxonomy" id="333140"/>
    <lineage>
        <taxon>Bacteria</taxon>
        <taxon>Pseudomonadati</taxon>
        <taxon>Bacteroidota</taxon>
        <taxon>Cytophagia</taxon>
        <taxon>Cytophagales</taxon>
        <taxon>Roseivirgaceae</taxon>
        <taxon>Roseivirga</taxon>
    </lineage>
</organism>
<accession>A0A150XB59</accession>
<evidence type="ECO:0000313" key="2">
    <source>
        <dbReference type="Proteomes" id="UP000075606"/>
    </source>
</evidence>
<gene>
    <name evidence="1" type="ORF">AWW68_08770</name>
</gene>
<reference evidence="1 2" key="1">
    <citation type="submission" date="2016-01" db="EMBL/GenBank/DDBJ databases">
        <title>Genome sequencing of Roseivirga spongicola UST030701-084.</title>
        <authorList>
            <person name="Selvaratnam C."/>
            <person name="Thevarajoo S."/>
            <person name="Goh K.M."/>
            <person name="Ee R."/>
            <person name="Chan K.-G."/>
            <person name="Chong C.S."/>
        </authorList>
    </citation>
    <scope>NUCLEOTIDE SEQUENCE [LARGE SCALE GENOMIC DNA]</scope>
    <source>
        <strain evidence="1 2">UST030701-084</strain>
    </source>
</reference>
<comment type="caution">
    <text evidence="1">The sequence shown here is derived from an EMBL/GenBank/DDBJ whole genome shotgun (WGS) entry which is preliminary data.</text>
</comment>
<dbReference type="Proteomes" id="UP000075606">
    <property type="component" value="Unassembled WGS sequence"/>
</dbReference>
<dbReference type="EMBL" id="LRPC01000012">
    <property type="protein sequence ID" value="KYG75912.1"/>
    <property type="molecule type" value="Genomic_DNA"/>
</dbReference>
<keyword evidence="2" id="KW-1185">Reference proteome</keyword>
<sequence length="88" mass="10401">MTNMSSFKEIKKRKRDGDYELVAEALGLSKATIRSIVNERRGDRHHVLVAFDILFRLRDIYPKLVQQYIEGELKEEVDIKFFDVDIDK</sequence>
<proteinExistence type="predicted"/>
<evidence type="ECO:0000313" key="1">
    <source>
        <dbReference type="EMBL" id="KYG75912.1"/>
    </source>
</evidence>
<dbReference type="AlphaFoldDB" id="A0A150XB59"/>
<protein>
    <submittedName>
        <fullName evidence="1">Uncharacterized protein</fullName>
    </submittedName>
</protein>
<dbReference type="STRING" id="333140.AWW68_08770"/>
<name>A0A150XB59_9BACT</name>